<dbReference type="GO" id="GO:0005524">
    <property type="term" value="F:ATP binding"/>
    <property type="evidence" value="ECO:0007669"/>
    <property type="project" value="UniProtKB-KW"/>
</dbReference>
<evidence type="ECO:0000256" key="7">
    <source>
        <dbReference type="ARBA" id="ARBA00022741"/>
    </source>
</evidence>
<gene>
    <name evidence="11" type="primary">tsaE</name>
    <name evidence="11" type="ORF">KM312_07250</name>
    <name evidence="12" type="ORF">KM312_12225</name>
    <name evidence="13" type="ORF">SA87_10320</name>
</gene>
<comment type="caution">
    <text evidence="13">The sequence shown here is derived from an EMBL/GenBank/DDBJ whole genome shotgun (WGS) entry which is preliminary data.</text>
</comment>
<comment type="subcellular location">
    <subcellularLocation>
        <location evidence="1">Cytoplasm</location>
    </subcellularLocation>
</comment>
<evidence type="ECO:0000256" key="9">
    <source>
        <dbReference type="ARBA" id="ARBA00022842"/>
    </source>
</evidence>
<reference evidence="13 14" key="1">
    <citation type="submission" date="2015-09" db="EMBL/GenBank/DDBJ databases">
        <title>Draft genome sequence of Hydrogenibacillus schlegelii DSM 2000.</title>
        <authorList>
            <person name="Hemp J."/>
        </authorList>
    </citation>
    <scope>NUCLEOTIDE SEQUENCE [LARGE SCALE GENOMIC DNA]</scope>
    <source>
        <strain evidence="13 14">MA 48</strain>
    </source>
</reference>
<reference evidence="11" key="2">
    <citation type="journal article" date="2021" name="Microbiology">
        <title>Metagenomic Analysis of the Microbial Community in the Underground Coal Fire Area (Kemerovo Region, Russia) Revealed Predominance of Thermophilic Members of the Phyla Deinococcus-thermus, Aquificae, and Firmicutes.</title>
        <authorList>
            <person name="Kadnikov V."/>
            <person name="Mardanov A.V."/>
            <person name="Beletsky A.V."/>
            <person name="Karnachuk O.V."/>
            <person name="Ravin N.V."/>
        </authorList>
    </citation>
    <scope>NUCLEOTIDE SEQUENCE</scope>
    <source>
        <strain evidence="11">RBS10-49</strain>
    </source>
</reference>
<dbReference type="PANTHER" id="PTHR33540:SF2">
    <property type="entry name" value="TRNA THREONYLCARBAMOYLADENOSINE BIOSYNTHESIS PROTEIN TSAE"/>
    <property type="match status" value="1"/>
</dbReference>
<dbReference type="SUPFAM" id="SSF52540">
    <property type="entry name" value="P-loop containing nucleoside triphosphate hydrolases"/>
    <property type="match status" value="1"/>
</dbReference>
<evidence type="ECO:0000313" key="11">
    <source>
        <dbReference type="EMBL" id="MBT9282436.1"/>
    </source>
</evidence>
<keyword evidence="14" id="KW-1185">Reference proteome</keyword>
<dbReference type="Gene3D" id="3.40.50.300">
    <property type="entry name" value="P-loop containing nucleotide triphosphate hydrolases"/>
    <property type="match status" value="1"/>
</dbReference>
<dbReference type="GO" id="GO:0005737">
    <property type="term" value="C:cytoplasm"/>
    <property type="evidence" value="ECO:0007669"/>
    <property type="project" value="UniProtKB-SubCell"/>
</dbReference>
<dbReference type="NCBIfam" id="TIGR00150">
    <property type="entry name" value="T6A_YjeE"/>
    <property type="match status" value="1"/>
</dbReference>
<dbReference type="Proteomes" id="UP000243024">
    <property type="component" value="Unassembled WGS sequence"/>
</dbReference>
<dbReference type="Proteomes" id="UP000748108">
    <property type="component" value="Unassembled WGS sequence"/>
</dbReference>
<evidence type="ECO:0000256" key="8">
    <source>
        <dbReference type="ARBA" id="ARBA00022840"/>
    </source>
</evidence>
<accession>A0A132NE59</accession>
<evidence type="ECO:0000256" key="3">
    <source>
        <dbReference type="ARBA" id="ARBA00019010"/>
    </source>
</evidence>
<evidence type="ECO:0000256" key="5">
    <source>
        <dbReference type="ARBA" id="ARBA00022694"/>
    </source>
</evidence>
<proteinExistence type="inferred from homology"/>
<dbReference type="EMBL" id="JXBB01000007">
    <property type="protein sequence ID" value="OAR04992.1"/>
    <property type="molecule type" value="Genomic_DNA"/>
</dbReference>
<dbReference type="InterPro" id="IPR003442">
    <property type="entry name" value="T6A_TsaE"/>
</dbReference>
<evidence type="ECO:0000256" key="4">
    <source>
        <dbReference type="ARBA" id="ARBA00022490"/>
    </source>
</evidence>
<keyword evidence="8" id="KW-0067">ATP-binding</keyword>
<evidence type="ECO:0000256" key="6">
    <source>
        <dbReference type="ARBA" id="ARBA00022723"/>
    </source>
</evidence>
<keyword evidence="6" id="KW-0479">Metal-binding</keyword>
<dbReference type="GO" id="GO:0002949">
    <property type="term" value="P:tRNA threonylcarbamoyladenosine modification"/>
    <property type="evidence" value="ECO:0007669"/>
    <property type="project" value="InterPro"/>
</dbReference>
<dbReference type="AlphaFoldDB" id="A0A132NE59"/>
<dbReference type="EMBL" id="JAHHQF010000056">
    <property type="protein sequence ID" value="MBT9282436.1"/>
    <property type="molecule type" value="Genomic_DNA"/>
</dbReference>
<evidence type="ECO:0000313" key="13">
    <source>
        <dbReference type="EMBL" id="OAR04992.1"/>
    </source>
</evidence>
<dbReference type="GO" id="GO:0046872">
    <property type="term" value="F:metal ion binding"/>
    <property type="evidence" value="ECO:0007669"/>
    <property type="project" value="UniProtKB-KW"/>
</dbReference>
<evidence type="ECO:0000313" key="12">
    <source>
        <dbReference type="EMBL" id="MBT9283382.1"/>
    </source>
</evidence>
<keyword evidence="7" id="KW-0547">Nucleotide-binding</keyword>
<evidence type="ECO:0000313" key="14">
    <source>
        <dbReference type="Proteomes" id="UP000243024"/>
    </source>
</evidence>
<dbReference type="PANTHER" id="PTHR33540">
    <property type="entry name" value="TRNA THREONYLCARBAMOYLADENOSINE BIOSYNTHESIS PROTEIN TSAE"/>
    <property type="match status" value="1"/>
</dbReference>
<sequence length="142" mass="15256">MRAFGRKLAAALRPGDVLLVYGDLGAGKTTFVQGLAAGLGVTEPVRSPTFTLIQSYRGVLPLHHMDLYRLPPGEDLGFDEYLSGDGVVVVEWPEAGEAFWPPEALRLRIEGAGDGPRRVHLQAPADRLPAIREAIDDADAGL</sequence>
<dbReference type="OrthoDB" id="9815896at2"/>
<evidence type="ECO:0000256" key="1">
    <source>
        <dbReference type="ARBA" id="ARBA00004496"/>
    </source>
</evidence>
<dbReference type="STRING" id="1484.SA87_10320"/>
<protein>
    <recommendedName>
        <fullName evidence="3">tRNA threonylcarbamoyladenosine biosynthesis protein TsaE</fullName>
    </recommendedName>
    <alternativeName>
        <fullName evidence="10">t(6)A37 threonylcarbamoyladenosine biosynthesis protein TsaE</fullName>
    </alternativeName>
</protein>
<name>A0A132NE59_HYDSH</name>
<dbReference type="InterPro" id="IPR027417">
    <property type="entry name" value="P-loop_NTPase"/>
</dbReference>
<comment type="similarity">
    <text evidence="2">Belongs to the TsaE family.</text>
</comment>
<keyword evidence="4" id="KW-0963">Cytoplasm</keyword>
<evidence type="ECO:0000256" key="2">
    <source>
        <dbReference type="ARBA" id="ARBA00007599"/>
    </source>
</evidence>
<keyword evidence="9" id="KW-0460">Magnesium</keyword>
<keyword evidence="5" id="KW-0819">tRNA processing</keyword>
<dbReference type="EMBL" id="JAHHQF010000097">
    <property type="protein sequence ID" value="MBT9283382.1"/>
    <property type="molecule type" value="Genomic_DNA"/>
</dbReference>
<evidence type="ECO:0000256" key="10">
    <source>
        <dbReference type="ARBA" id="ARBA00032441"/>
    </source>
</evidence>
<organism evidence="13 14">
    <name type="scientific">Hydrogenibacillus schlegelii</name>
    <name type="common">Bacillus schlegelii</name>
    <dbReference type="NCBI Taxonomy" id="1484"/>
    <lineage>
        <taxon>Bacteria</taxon>
        <taxon>Bacillati</taxon>
        <taxon>Bacillota</taxon>
        <taxon>Bacilli</taxon>
        <taxon>Bacillales</taxon>
        <taxon>Bacillales Family X. Incertae Sedis</taxon>
        <taxon>Hydrogenibacillus</taxon>
    </lineage>
</organism>
<dbReference type="Pfam" id="PF02367">
    <property type="entry name" value="TsaE"/>
    <property type="match status" value="1"/>
</dbReference>